<evidence type="ECO:0000256" key="3">
    <source>
        <dbReference type="ARBA" id="ARBA00022737"/>
    </source>
</evidence>
<dbReference type="InterPro" id="IPR036388">
    <property type="entry name" value="WH-like_DNA-bd_sf"/>
</dbReference>
<keyword evidence="12" id="KW-1185">Reference proteome</keyword>
<accession>A0ABD2YNJ1</accession>
<dbReference type="InterPro" id="IPR058922">
    <property type="entry name" value="WHD_DRP"/>
</dbReference>
<dbReference type="Gene3D" id="1.10.8.430">
    <property type="entry name" value="Helical domain of apoptotic protease-activating factors"/>
    <property type="match status" value="1"/>
</dbReference>
<dbReference type="SUPFAM" id="SSF52540">
    <property type="entry name" value="P-loop containing nucleoside triphosphate hydrolases"/>
    <property type="match status" value="1"/>
</dbReference>
<dbReference type="AlphaFoldDB" id="A0ABD2YNJ1"/>
<dbReference type="Gene3D" id="1.20.5.4130">
    <property type="match status" value="1"/>
</dbReference>
<evidence type="ECO:0000313" key="12">
    <source>
        <dbReference type="Proteomes" id="UP001630127"/>
    </source>
</evidence>
<dbReference type="FunFam" id="1.10.10.10:FF:000322">
    <property type="entry name" value="Probable disease resistance protein At1g63360"/>
    <property type="match status" value="1"/>
</dbReference>
<evidence type="ECO:0000259" key="9">
    <source>
        <dbReference type="Pfam" id="PF23559"/>
    </source>
</evidence>
<dbReference type="Pfam" id="PF18052">
    <property type="entry name" value="Rx_N"/>
    <property type="match status" value="1"/>
</dbReference>
<dbReference type="Proteomes" id="UP001630127">
    <property type="component" value="Unassembled WGS sequence"/>
</dbReference>
<dbReference type="InterPro" id="IPR027417">
    <property type="entry name" value="P-loop_NTPase"/>
</dbReference>
<dbReference type="InterPro" id="IPR044974">
    <property type="entry name" value="Disease_R_plants"/>
</dbReference>
<dbReference type="Gene3D" id="3.80.10.10">
    <property type="entry name" value="Ribonuclease Inhibitor"/>
    <property type="match status" value="1"/>
</dbReference>
<organism evidence="11 12">
    <name type="scientific">Cinchona calisaya</name>
    <dbReference type="NCBI Taxonomy" id="153742"/>
    <lineage>
        <taxon>Eukaryota</taxon>
        <taxon>Viridiplantae</taxon>
        <taxon>Streptophyta</taxon>
        <taxon>Embryophyta</taxon>
        <taxon>Tracheophyta</taxon>
        <taxon>Spermatophyta</taxon>
        <taxon>Magnoliopsida</taxon>
        <taxon>eudicotyledons</taxon>
        <taxon>Gunneridae</taxon>
        <taxon>Pentapetalae</taxon>
        <taxon>asterids</taxon>
        <taxon>lamiids</taxon>
        <taxon>Gentianales</taxon>
        <taxon>Rubiaceae</taxon>
        <taxon>Cinchonoideae</taxon>
        <taxon>Cinchoneae</taxon>
        <taxon>Cinchona</taxon>
    </lineage>
</organism>
<evidence type="ECO:0000256" key="5">
    <source>
        <dbReference type="ARBA" id="ARBA00022821"/>
    </source>
</evidence>
<evidence type="ECO:0000256" key="4">
    <source>
        <dbReference type="ARBA" id="ARBA00022741"/>
    </source>
</evidence>
<dbReference type="SUPFAM" id="SSF52058">
    <property type="entry name" value="L domain-like"/>
    <property type="match status" value="1"/>
</dbReference>
<evidence type="ECO:0000256" key="2">
    <source>
        <dbReference type="ARBA" id="ARBA00022614"/>
    </source>
</evidence>
<keyword evidence="5" id="KW-0611">Plant defense</keyword>
<keyword evidence="2" id="KW-0433">Leucine-rich repeat</keyword>
<dbReference type="Pfam" id="PF23598">
    <property type="entry name" value="LRR_14"/>
    <property type="match status" value="1"/>
</dbReference>
<evidence type="ECO:0000259" key="10">
    <source>
        <dbReference type="Pfam" id="PF23598"/>
    </source>
</evidence>
<protein>
    <submittedName>
        <fullName evidence="11">Uncharacterized protein</fullName>
    </submittedName>
</protein>
<dbReference type="FunFam" id="3.40.50.300:FF:001091">
    <property type="entry name" value="Probable disease resistance protein At1g61300"/>
    <property type="match status" value="1"/>
</dbReference>
<dbReference type="InterPro" id="IPR041118">
    <property type="entry name" value="Rx_N"/>
</dbReference>
<dbReference type="EMBL" id="JBJUIK010000013">
    <property type="protein sequence ID" value="KAL3507720.1"/>
    <property type="molecule type" value="Genomic_DNA"/>
</dbReference>
<comment type="similarity">
    <text evidence="1">Belongs to the disease resistance NB-LRR family.</text>
</comment>
<comment type="caution">
    <text evidence="11">The sequence shown here is derived from an EMBL/GenBank/DDBJ whole genome shotgun (WGS) entry which is preliminary data.</text>
</comment>
<reference evidence="11 12" key="1">
    <citation type="submission" date="2024-11" db="EMBL/GenBank/DDBJ databases">
        <title>A near-complete genome assembly of Cinchona calisaya.</title>
        <authorList>
            <person name="Lian D.C."/>
            <person name="Zhao X.W."/>
            <person name="Wei L."/>
        </authorList>
    </citation>
    <scope>NUCLEOTIDE SEQUENCE [LARGE SCALE GENOMIC DNA]</scope>
    <source>
        <tissue evidence="11">Nenye</tissue>
    </source>
</reference>
<dbReference type="GO" id="GO:0051607">
    <property type="term" value="P:defense response to virus"/>
    <property type="evidence" value="ECO:0007669"/>
    <property type="project" value="UniProtKB-ARBA"/>
</dbReference>
<dbReference type="Pfam" id="PF23559">
    <property type="entry name" value="WHD_DRP"/>
    <property type="match status" value="1"/>
</dbReference>
<dbReference type="InterPro" id="IPR002182">
    <property type="entry name" value="NB-ARC"/>
</dbReference>
<name>A0ABD2YNJ1_9GENT</name>
<keyword evidence="3" id="KW-0677">Repeat</keyword>
<dbReference type="InterPro" id="IPR032675">
    <property type="entry name" value="LRR_dom_sf"/>
</dbReference>
<evidence type="ECO:0000256" key="1">
    <source>
        <dbReference type="ARBA" id="ARBA00008894"/>
    </source>
</evidence>
<dbReference type="CDD" id="cd14798">
    <property type="entry name" value="RX-CC_like"/>
    <property type="match status" value="1"/>
</dbReference>
<evidence type="ECO:0000313" key="11">
    <source>
        <dbReference type="EMBL" id="KAL3507720.1"/>
    </source>
</evidence>
<dbReference type="PANTHER" id="PTHR23155:SF1185">
    <property type="entry name" value="DISEASE RESISTANCE RPP8-LIKE PROTEIN 3-RELATED"/>
    <property type="match status" value="1"/>
</dbReference>
<feature type="domain" description="Disease resistance protein winged helix" evidence="9">
    <location>
        <begin position="438"/>
        <end position="512"/>
    </location>
</feature>
<dbReference type="PRINTS" id="PR00364">
    <property type="entry name" value="DISEASERSIST"/>
</dbReference>
<keyword evidence="4" id="KW-0547">Nucleotide-binding</keyword>
<dbReference type="InterPro" id="IPR038005">
    <property type="entry name" value="RX-like_CC"/>
</dbReference>
<dbReference type="Pfam" id="PF00931">
    <property type="entry name" value="NB-ARC"/>
    <property type="match status" value="1"/>
</dbReference>
<feature type="domain" description="NB-ARC" evidence="7">
    <location>
        <begin position="175"/>
        <end position="344"/>
    </location>
</feature>
<dbReference type="Gene3D" id="1.10.10.10">
    <property type="entry name" value="Winged helix-like DNA-binding domain superfamily/Winged helix DNA-binding domain"/>
    <property type="match status" value="1"/>
</dbReference>
<dbReference type="InterPro" id="IPR055414">
    <property type="entry name" value="LRR_R13L4/SHOC2-like"/>
</dbReference>
<proteinExistence type="inferred from homology"/>
<gene>
    <name evidence="11" type="ORF">ACH5RR_033102</name>
</gene>
<dbReference type="PANTHER" id="PTHR23155">
    <property type="entry name" value="DISEASE RESISTANCE PROTEIN RP"/>
    <property type="match status" value="1"/>
</dbReference>
<sequence>MASEVVSIALETVRDLLVEEAKFLSGVSGQVNEVQAELIRMQCFLKDADRRQLKEETVRNYVREIRRLAYRTENVLDEFAIEVESRREGRGIGKAIKRSACILCEGRALHKVGSEIANIKANINSLTTSLQNSGVIEMSIEGQSSSNAMILEQNQQRLRQTYPHQVEEYFVGMKDDIRQLMSFITDEETRSHRVISIYGMGGLGKTTLARKIYNHVDVQRAFKAFAWFSVTQQYNTRSAFRDVLKQLLPEQRKDSVERMEERELVVELYKFQKETKCLVVLDYLWEIEDWKCLSPAFPFAEANSKILITTRNQKLAEVEFPYALKFLNEDEGWELLQKRAFAKRYAKDSENDPKLEATGREIVRNCGKLPLAISVLGGVLSQKNSLHEWETVNKDVDSYLRMSEGSKEGYGAVMQVLALSYDELPYHLKPCFLHLGSFREDEDINAEMLYLLWIAEGMVSSDHRGTEDTLTDVAERYLYEMASRSMVQVNLDEFSTNTRVKSCYLHDLMRDFCMARGKEVEFLKLLDFRGGKDPLSDSSTENFSTPARCSIVMENSERHDLIHNDSMTSMALEANGQLRSLLITAISTRWPWTVSISFPQVICDSSKFKYLRVLKLEAYEFKGSKLPRGIKNLTRLRFLSLKGSKFDKLPSSIGRLQYLQTLDIRASPSNMGSIIVPNVLWKLKRLRHLYLDIFHITRKGKLSFFGLSKLETLMGFHKDNDDFKDVSELSNLRRLEAKVYIREKKEVSEILNYLNSKQHILREVQLDISYFVSQFTSLKEEETIVPFKDFFTCLSIHQFSVSQGKFEFQKVEPLLFPSNLNDLRLWRCAIQGDPMDFLGKLSNLKKLSLEDVDLVDIKMMICDENAFPKLLSLDLRSVSKLESWVVAQESMPNLSDLTIDCCLEMKMIPDGLRYITTLKKLNIVMPKKFIQRIQGVDNRGGVDYDQISHVPLITLGVPPWERYREGLDITA</sequence>
<feature type="domain" description="Disease resistance R13L4/SHOC-2-like LRR" evidence="10">
    <location>
        <begin position="601"/>
        <end position="924"/>
    </location>
</feature>
<dbReference type="GO" id="GO:0005524">
    <property type="term" value="F:ATP binding"/>
    <property type="evidence" value="ECO:0007669"/>
    <property type="project" value="UniProtKB-KW"/>
</dbReference>
<dbReference type="Gene3D" id="3.40.50.300">
    <property type="entry name" value="P-loop containing nucleotide triphosphate hydrolases"/>
    <property type="match status" value="1"/>
</dbReference>
<evidence type="ECO:0000256" key="6">
    <source>
        <dbReference type="ARBA" id="ARBA00022840"/>
    </source>
</evidence>
<keyword evidence="6" id="KW-0067">ATP-binding</keyword>
<feature type="domain" description="Disease resistance N-terminal" evidence="8">
    <location>
        <begin position="5"/>
        <end position="88"/>
    </location>
</feature>
<evidence type="ECO:0000259" key="8">
    <source>
        <dbReference type="Pfam" id="PF18052"/>
    </source>
</evidence>
<evidence type="ECO:0000259" key="7">
    <source>
        <dbReference type="Pfam" id="PF00931"/>
    </source>
</evidence>
<dbReference type="InterPro" id="IPR042197">
    <property type="entry name" value="Apaf_helical"/>
</dbReference>